<evidence type="ECO:0000256" key="2">
    <source>
        <dbReference type="ARBA" id="ARBA00009712"/>
    </source>
</evidence>
<dbReference type="Proteomes" id="UP000499080">
    <property type="component" value="Unassembled WGS sequence"/>
</dbReference>
<evidence type="ECO:0000313" key="11">
    <source>
        <dbReference type="Proteomes" id="UP000499080"/>
    </source>
</evidence>
<evidence type="ECO:0000256" key="4">
    <source>
        <dbReference type="ARBA" id="ARBA00023002"/>
    </source>
</evidence>
<dbReference type="PROSITE" id="PS51410">
    <property type="entry name" value="BH4_AAA_HYDROXYL_2"/>
    <property type="match status" value="1"/>
</dbReference>
<dbReference type="GO" id="GO:0043204">
    <property type="term" value="C:perikaryon"/>
    <property type="evidence" value="ECO:0007669"/>
    <property type="project" value="TreeGrafter"/>
</dbReference>
<evidence type="ECO:0000259" key="8">
    <source>
        <dbReference type="PROSITE" id="PS51410"/>
    </source>
</evidence>
<dbReference type="GO" id="GO:0030424">
    <property type="term" value="C:axon"/>
    <property type="evidence" value="ECO:0007669"/>
    <property type="project" value="TreeGrafter"/>
</dbReference>
<evidence type="ECO:0000256" key="5">
    <source>
        <dbReference type="ARBA" id="ARBA00023004"/>
    </source>
</evidence>
<feature type="non-terminal residue" evidence="10">
    <location>
        <position position="118"/>
    </location>
</feature>
<feature type="binding site" evidence="7">
    <location>
        <position position="85"/>
    </location>
    <ligand>
        <name>Fe cation</name>
        <dbReference type="ChEBI" id="CHEBI:24875"/>
    </ligand>
</feature>
<evidence type="ECO:0000256" key="6">
    <source>
        <dbReference type="ARBA" id="ARBA00023033"/>
    </source>
</evidence>
<evidence type="ECO:0000256" key="1">
    <source>
        <dbReference type="ARBA" id="ARBA00001954"/>
    </source>
</evidence>
<dbReference type="Pfam" id="PF00351">
    <property type="entry name" value="Biopterin_H"/>
    <property type="match status" value="1"/>
</dbReference>
<keyword evidence="3 7" id="KW-0479">Metal-binding</keyword>
<dbReference type="InterPro" id="IPR036329">
    <property type="entry name" value="Aro-AA_hydroxylase_C_sf"/>
</dbReference>
<dbReference type="GO" id="GO:0005506">
    <property type="term" value="F:iron ion binding"/>
    <property type="evidence" value="ECO:0007669"/>
    <property type="project" value="InterPro"/>
</dbReference>
<dbReference type="EMBL" id="BGPR01098511">
    <property type="protein sequence ID" value="GBM49454.1"/>
    <property type="molecule type" value="Genomic_DNA"/>
</dbReference>
<keyword evidence="6 10" id="KW-0503">Monooxygenase</keyword>
<dbReference type="GO" id="GO:0004511">
    <property type="term" value="F:tyrosine 3-monooxygenase activity"/>
    <property type="evidence" value="ECO:0007669"/>
    <property type="project" value="TreeGrafter"/>
</dbReference>
<dbReference type="PRINTS" id="PR00372">
    <property type="entry name" value="FYWHYDRXLASE"/>
</dbReference>
<organism evidence="10 11">
    <name type="scientific">Araneus ventricosus</name>
    <name type="common">Orbweaver spider</name>
    <name type="synonym">Epeira ventricosa</name>
    <dbReference type="NCBI Taxonomy" id="182803"/>
    <lineage>
        <taxon>Eukaryota</taxon>
        <taxon>Metazoa</taxon>
        <taxon>Ecdysozoa</taxon>
        <taxon>Arthropoda</taxon>
        <taxon>Chelicerata</taxon>
        <taxon>Arachnida</taxon>
        <taxon>Araneae</taxon>
        <taxon>Araneomorphae</taxon>
        <taxon>Entelegynae</taxon>
        <taxon>Araneoidea</taxon>
        <taxon>Araneidae</taxon>
        <taxon>Araneus</taxon>
    </lineage>
</organism>
<evidence type="ECO:0000256" key="3">
    <source>
        <dbReference type="ARBA" id="ARBA00022723"/>
    </source>
</evidence>
<keyword evidence="5 7" id="KW-0408">Iron</keyword>
<proteinExistence type="inferred from homology"/>
<accession>A0A4Y2GBU6</accession>
<comment type="similarity">
    <text evidence="2">Belongs to the biopterin-dependent aromatic amino acid hydroxylase family.</text>
</comment>
<protein>
    <submittedName>
        <fullName evidence="10">Tyrosine 3-monooxygenase</fullName>
    </submittedName>
</protein>
<keyword evidence="4" id="KW-0560">Oxidoreductase</keyword>
<feature type="domain" description="Biopterin-dependent aromatic amino acid hydroxylase family profile" evidence="8">
    <location>
        <begin position="1"/>
        <end position="118"/>
    </location>
</feature>
<dbReference type="InterPro" id="IPR019774">
    <property type="entry name" value="Aromatic-AA_hydroxylase_C"/>
</dbReference>
<name>A0A4Y2GBU6_ARAVE</name>
<dbReference type="GO" id="GO:0005737">
    <property type="term" value="C:cytoplasm"/>
    <property type="evidence" value="ECO:0007669"/>
    <property type="project" value="TreeGrafter"/>
</dbReference>
<dbReference type="SUPFAM" id="SSF56534">
    <property type="entry name" value="Aromatic aminoacid monoxygenases, catalytic and oligomerization domains"/>
    <property type="match status" value="1"/>
</dbReference>
<dbReference type="InterPro" id="IPR036951">
    <property type="entry name" value="ArAA_hydroxylase_sf"/>
</dbReference>
<dbReference type="PANTHER" id="PTHR11473">
    <property type="entry name" value="AROMATIC AMINO ACID HYDROXYLASE"/>
    <property type="match status" value="1"/>
</dbReference>
<dbReference type="OrthoDB" id="983542at2759"/>
<dbReference type="GO" id="GO:0006585">
    <property type="term" value="P:dopamine biosynthetic process from tyrosine"/>
    <property type="evidence" value="ECO:0007669"/>
    <property type="project" value="TreeGrafter"/>
</dbReference>
<feature type="binding site" evidence="7">
    <location>
        <position position="80"/>
    </location>
    <ligand>
        <name>Fe cation</name>
        <dbReference type="ChEBI" id="CHEBI:24875"/>
    </ligand>
</feature>
<sequence length="118" mass="13162">MQLMRDSNNVLPAYDLLHPYPQPQFHPRRAGKTGFALRPASGLVTARDFLASLAFRVFQCTQYVRHSSKPDHTPEPDCIHEYLGHVPMFADSSFANFSQEIGLASLGASDEDIEKLAT</sequence>
<dbReference type="Gene3D" id="1.10.800.10">
    <property type="entry name" value="Aromatic amino acid hydroxylase"/>
    <property type="match status" value="1"/>
</dbReference>
<evidence type="ECO:0000313" key="9">
    <source>
        <dbReference type="EMBL" id="GBM49447.1"/>
    </source>
</evidence>
<evidence type="ECO:0000313" key="10">
    <source>
        <dbReference type="EMBL" id="GBM49454.1"/>
    </source>
</evidence>
<evidence type="ECO:0000256" key="7">
    <source>
        <dbReference type="PIRSR" id="PIRSR601273-2"/>
    </source>
</evidence>
<dbReference type="InterPro" id="IPR001273">
    <property type="entry name" value="ArAA_hydroxylase"/>
</dbReference>
<dbReference type="PANTHER" id="PTHR11473:SF15">
    <property type="entry name" value="TYROSINE 3-MONOOXYGENASE"/>
    <property type="match status" value="1"/>
</dbReference>
<comment type="cofactor">
    <cofactor evidence="1 7">
        <name>Fe(2+)</name>
        <dbReference type="ChEBI" id="CHEBI:29033"/>
    </cofactor>
</comment>
<dbReference type="AlphaFoldDB" id="A0A4Y2GBU6"/>
<comment type="caution">
    <text evidence="10">The sequence shown here is derived from an EMBL/GenBank/DDBJ whole genome shotgun (WGS) entry which is preliminary data.</text>
</comment>
<reference evidence="10 11" key="1">
    <citation type="journal article" date="2019" name="Sci. Rep.">
        <title>Orb-weaving spider Araneus ventricosus genome elucidates the spidroin gene catalogue.</title>
        <authorList>
            <person name="Kono N."/>
            <person name="Nakamura H."/>
            <person name="Ohtoshi R."/>
            <person name="Moran D.A.P."/>
            <person name="Shinohara A."/>
            <person name="Yoshida Y."/>
            <person name="Fujiwara M."/>
            <person name="Mori M."/>
            <person name="Tomita M."/>
            <person name="Arakawa K."/>
        </authorList>
    </citation>
    <scope>NUCLEOTIDE SEQUENCE [LARGE SCALE GENOMIC DNA]</scope>
</reference>
<keyword evidence="11" id="KW-1185">Reference proteome</keyword>
<gene>
    <name evidence="10" type="primary">th_0</name>
    <name evidence="9" type="synonym">th_1</name>
    <name evidence="9" type="ORF">AVEN_226963_1</name>
    <name evidence="10" type="ORF">AVEN_76570_1</name>
</gene>
<dbReference type="EMBL" id="BGPR01098508">
    <property type="protein sequence ID" value="GBM49447.1"/>
    <property type="molecule type" value="Genomic_DNA"/>
</dbReference>